<dbReference type="InterPro" id="IPR051654">
    <property type="entry name" value="Meroterpenoid_MTases"/>
</dbReference>
<dbReference type="Proteomes" id="UP000565441">
    <property type="component" value="Unassembled WGS sequence"/>
</dbReference>
<sequence length="296" mass="33376">MSIYADPATQPPLDERFYGLSSDEFDFFKSQTGIKDEDAIKQHIITVQKKAYSIYGYPCIRFFSFTKLKISRLPTYQSALKLARERSDAILLDIGCCFGNDIRKAVRDGWPVQKVIASDLRQGFWDFGHELFNSTPETFPAAFIAGDVFDSNLIAPRAPFLEMPQTPRPPSLQDLASLTPLQGHVTAIHVSSLFHLFDEARQLELAQRLATLLSPLPGSVIFGSHIGKPEKGWLRSDAGLDEPKLFCHSPETWQDLWDGQVFGKGTVHIEATLSRVERPDRSNEILHLLTWSVTRQ</sequence>
<evidence type="ECO:0000256" key="3">
    <source>
        <dbReference type="ARBA" id="ARBA00022691"/>
    </source>
</evidence>
<dbReference type="GO" id="GO:0016740">
    <property type="term" value="F:transferase activity"/>
    <property type="evidence" value="ECO:0007669"/>
    <property type="project" value="UniProtKB-KW"/>
</dbReference>
<evidence type="ECO:0000313" key="5">
    <source>
        <dbReference type="EMBL" id="KAF5373310.1"/>
    </source>
</evidence>
<keyword evidence="3" id="KW-0949">S-adenosyl-L-methionine</keyword>
<evidence type="ECO:0000256" key="4">
    <source>
        <dbReference type="ARBA" id="ARBA00038314"/>
    </source>
</evidence>
<keyword evidence="6" id="KW-1185">Reference proteome</keyword>
<dbReference type="AlphaFoldDB" id="A0A8H5LX59"/>
<dbReference type="OrthoDB" id="2094832at2759"/>
<gene>
    <name evidence="5" type="ORF">D9615_007401</name>
</gene>
<evidence type="ECO:0000256" key="1">
    <source>
        <dbReference type="ARBA" id="ARBA00005179"/>
    </source>
</evidence>
<accession>A0A8H5LX59</accession>
<reference evidence="5 6" key="1">
    <citation type="journal article" date="2020" name="ISME J.">
        <title>Uncovering the hidden diversity of litter-decomposition mechanisms in mushroom-forming fungi.</title>
        <authorList>
            <person name="Floudas D."/>
            <person name="Bentzer J."/>
            <person name="Ahren D."/>
            <person name="Johansson T."/>
            <person name="Persson P."/>
            <person name="Tunlid A."/>
        </authorList>
    </citation>
    <scope>NUCLEOTIDE SEQUENCE [LARGE SCALE GENOMIC DNA]</scope>
    <source>
        <strain evidence="5 6">CBS 661.87</strain>
    </source>
</reference>
<dbReference type="Gene3D" id="3.40.50.150">
    <property type="entry name" value="Vaccinia Virus protein VP39"/>
    <property type="match status" value="1"/>
</dbReference>
<proteinExistence type="inferred from homology"/>
<comment type="pathway">
    <text evidence="1">Secondary metabolite biosynthesis.</text>
</comment>
<evidence type="ECO:0008006" key="7">
    <source>
        <dbReference type="Google" id="ProtNLM"/>
    </source>
</evidence>
<comment type="similarity">
    <text evidence="4">Belongs to the class I-like SAM-binding methyltransferase superfamily.</text>
</comment>
<name>A0A8H5LX59_9AGAR</name>
<dbReference type="EMBL" id="JAACJP010000040">
    <property type="protein sequence ID" value="KAF5373310.1"/>
    <property type="molecule type" value="Genomic_DNA"/>
</dbReference>
<keyword evidence="2" id="KW-0808">Transferase</keyword>
<dbReference type="PANTHER" id="PTHR35897">
    <property type="entry name" value="METHYLTRANSFERASE AUSD"/>
    <property type="match status" value="1"/>
</dbReference>
<dbReference type="SUPFAM" id="SSF53335">
    <property type="entry name" value="S-adenosyl-L-methionine-dependent methyltransferases"/>
    <property type="match status" value="1"/>
</dbReference>
<organism evidence="5 6">
    <name type="scientific">Tricholomella constricta</name>
    <dbReference type="NCBI Taxonomy" id="117010"/>
    <lineage>
        <taxon>Eukaryota</taxon>
        <taxon>Fungi</taxon>
        <taxon>Dikarya</taxon>
        <taxon>Basidiomycota</taxon>
        <taxon>Agaricomycotina</taxon>
        <taxon>Agaricomycetes</taxon>
        <taxon>Agaricomycetidae</taxon>
        <taxon>Agaricales</taxon>
        <taxon>Tricholomatineae</taxon>
        <taxon>Lyophyllaceae</taxon>
        <taxon>Tricholomella</taxon>
    </lineage>
</organism>
<dbReference type="PANTHER" id="PTHR35897:SF1">
    <property type="entry name" value="METHYLTRANSFERASE AUSD"/>
    <property type="match status" value="1"/>
</dbReference>
<evidence type="ECO:0000256" key="2">
    <source>
        <dbReference type="ARBA" id="ARBA00022679"/>
    </source>
</evidence>
<comment type="caution">
    <text evidence="5">The sequence shown here is derived from an EMBL/GenBank/DDBJ whole genome shotgun (WGS) entry which is preliminary data.</text>
</comment>
<dbReference type="InterPro" id="IPR029063">
    <property type="entry name" value="SAM-dependent_MTases_sf"/>
</dbReference>
<evidence type="ECO:0000313" key="6">
    <source>
        <dbReference type="Proteomes" id="UP000565441"/>
    </source>
</evidence>
<protein>
    <recommendedName>
        <fullName evidence="7">Methyltransferase ausD</fullName>
    </recommendedName>
</protein>